<reference evidence="2" key="1">
    <citation type="submission" date="2023-06" db="EMBL/GenBank/DDBJ databases">
        <title>Genome-scale phylogeny and comparative genomics of the fungal order Sordariales.</title>
        <authorList>
            <consortium name="Lawrence Berkeley National Laboratory"/>
            <person name="Hensen N."/>
            <person name="Bonometti L."/>
            <person name="Westerberg I."/>
            <person name="Brannstrom I.O."/>
            <person name="Guillou S."/>
            <person name="Cros-Aarteil S."/>
            <person name="Calhoun S."/>
            <person name="Haridas S."/>
            <person name="Kuo A."/>
            <person name="Mondo S."/>
            <person name="Pangilinan J."/>
            <person name="Riley R."/>
            <person name="Labutti K."/>
            <person name="Andreopoulos B."/>
            <person name="Lipzen A."/>
            <person name="Chen C."/>
            <person name="Yanf M."/>
            <person name="Daum C."/>
            <person name="Ng V."/>
            <person name="Clum A."/>
            <person name="Steindorff A."/>
            <person name="Ohm R."/>
            <person name="Martin F."/>
            <person name="Silar P."/>
            <person name="Natvig D."/>
            <person name="Lalanne C."/>
            <person name="Gautier V."/>
            <person name="Ament-Velasquez S.L."/>
            <person name="Kruys A."/>
            <person name="Hutchinson M.I."/>
            <person name="Powell A.J."/>
            <person name="Barry K."/>
            <person name="Miller A.N."/>
            <person name="Grigoriev I.V."/>
            <person name="Debuchy R."/>
            <person name="Gladieux P."/>
            <person name="Thoren M.H."/>
            <person name="Johannesson H."/>
        </authorList>
    </citation>
    <scope>NUCLEOTIDE SEQUENCE</scope>
    <source>
        <strain evidence="2">CBS 540.89</strain>
    </source>
</reference>
<accession>A0AA40AMR3</accession>
<feature type="compositionally biased region" description="Polar residues" evidence="1">
    <location>
        <begin position="31"/>
        <end position="40"/>
    </location>
</feature>
<organism evidence="2 3">
    <name type="scientific">Apiosordaria backusii</name>
    <dbReference type="NCBI Taxonomy" id="314023"/>
    <lineage>
        <taxon>Eukaryota</taxon>
        <taxon>Fungi</taxon>
        <taxon>Dikarya</taxon>
        <taxon>Ascomycota</taxon>
        <taxon>Pezizomycotina</taxon>
        <taxon>Sordariomycetes</taxon>
        <taxon>Sordariomycetidae</taxon>
        <taxon>Sordariales</taxon>
        <taxon>Lasiosphaeriaceae</taxon>
        <taxon>Apiosordaria</taxon>
    </lineage>
</organism>
<gene>
    <name evidence="2" type="ORF">B0T21DRAFT_351517</name>
</gene>
<comment type="caution">
    <text evidence="2">The sequence shown here is derived from an EMBL/GenBank/DDBJ whole genome shotgun (WGS) entry which is preliminary data.</text>
</comment>
<sequence>MAPSPPVSKKEAQTSQVHGRQDVLLKFLRTGGSTPNTSRVSKSKPSKPKPSKSKSKKSSNGDDDDHRIKTDVLIAIKPIHLANIVSQKKNHEYRKYRLRDEVVRLWLYETKEGGDGRASITHIAVIPEGVRHTPGTVPTEPFGIGNDDFNAGLKQSKYGYPVLEVYELVKPVTLAEMKSKWGMGAPMGWRYVGADLWGDRWGEDGERAERVTRVF</sequence>
<name>A0AA40AMR3_9PEZI</name>
<proteinExistence type="predicted"/>
<evidence type="ECO:0000313" key="3">
    <source>
        <dbReference type="Proteomes" id="UP001172159"/>
    </source>
</evidence>
<dbReference type="Proteomes" id="UP001172159">
    <property type="component" value="Unassembled WGS sequence"/>
</dbReference>
<feature type="compositionally biased region" description="Basic residues" evidence="1">
    <location>
        <begin position="41"/>
        <end position="57"/>
    </location>
</feature>
<dbReference type="AlphaFoldDB" id="A0AA40AMR3"/>
<protein>
    <submittedName>
        <fullName evidence="2">Uncharacterized protein</fullName>
    </submittedName>
</protein>
<evidence type="ECO:0000313" key="2">
    <source>
        <dbReference type="EMBL" id="KAK0718711.1"/>
    </source>
</evidence>
<dbReference type="EMBL" id="JAUKTV010000013">
    <property type="protein sequence ID" value="KAK0718711.1"/>
    <property type="molecule type" value="Genomic_DNA"/>
</dbReference>
<feature type="region of interest" description="Disordered" evidence="1">
    <location>
        <begin position="1"/>
        <end position="66"/>
    </location>
</feature>
<evidence type="ECO:0000256" key="1">
    <source>
        <dbReference type="SAM" id="MobiDB-lite"/>
    </source>
</evidence>
<keyword evidence="3" id="KW-1185">Reference proteome</keyword>